<accession>A0ACD3YQT1</accession>
<organism evidence="1 2">
    <name type="scientific">Fusarium solani subsp. cucurbitae</name>
    <name type="common">Neocosmosporum cucurbitae</name>
    <dbReference type="NCBI Taxonomy" id="2747967"/>
    <lineage>
        <taxon>Eukaryota</taxon>
        <taxon>Fungi</taxon>
        <taxon>Dikarya</taxon>
        <taxon>Ascomycota</taxon>
        <taxon>Pezizomycotina</taxon>
        <taxon>Sordariomycetes</taxon>
        <taxon>Hypocreomycetidae</taxon>
        <taxon>Hypocreales</taxon>
        <taxon>Nectriaceae</taxon>
        <taxon>Fusarium</taxon>
        <taxon>Fusarium solani species complex</taxon>
    </lineage>
</organism>
<keyword evidence="2" id="KW-1185">Reference proteome</keyword>
<evidence type="ECO:0000313" key="2">
    <source>
        <dbReference type="Proteomes" id="UP000830768"/>
    </source>
</evidence>
<dbReference type="Proteomes" id="UP000830768">
    <property type="component" value="Chromosome 2"/>
</dbReference>
<evidence type="ECO:0000313" key="1">
    <source>
        <dbReference type="EMBL" id="UPK91290.1"/>
    </source>
</evidence>
<name>A0ACD3YQT1_FUSSC</name>
<dbReference type="EMBL" id="CP090031">
    <property type="protein sequence ID" value="UPK91290.1"/>
    <property type="molecule type" value="Genomic_DNA"/>
</dbReference>
<protein>
    <submittedName>
        <fullName evidence="1">Uncharacterized protein</fullName>
    </submittedName>
</protein>
<sequence length="480" mass="53771">MGCHLVFFKRLDGKQAKKQGLQSAGSNVFAVFVDITLLGGLGYAYNQILWRLLSTKKTIPPELADTLVDLSDSPWALFRRKVFCKFRHIKRVWFVSLACAIIPFLLIFPPGGVTTEFENQLKKKLPNVKTMNISDYGDGTLRQFVEHSLFEMNADLNYNPASSRPQLKAMATQVLTSGEPVRIDSPCGSACVYNISLEGPTFHCVEPEAKYPNCTSHSPIYEAEDLVKNGAPGGGSYALGNNAFKIIWDPEPIPNGCDPKSRRSLVCRMKLSTYNLKIEHSLNASRSIKATVDNHRDVWTNESWVQSQFYSYYFNSSGTEFNPRPQPIHPDELHTNFTKSQAFAIRQAAISALQGVVLFSKDGESRYFGGNASQVLSSPYIGIFDRYEPKLDISADKIEHFFQDVVISTLSIGMSTHQGDIEARVGAEVYRFNAQIQFYVPYGVCAVVALLINAYGAFCWYQNKSLDGSSKEFDRVPHRR</sequence>
<proteinExistence type="predicted"/>
<gene>
    <name evidence="1" type="ORF">LCI18_002225</name>
</gene>
<reference evidence="1" key="1">
    <citation type="submission" date="2021-11" db="EMBL/GenBank/DDBJ databases">
        <title>Fusarium solani-melongenae Genome sequencing and assembly.</title>
        <authorList>
            <person name="Xie S."/>
            <person name="Huang L."/>
            <person name="Zhang X."/>
        </authorList>
    </citation>
    <scope>NUCLEOTIDE SEQUENCE</scope>
    <source>
        <strain evidence="1">CRI 24-3</strain>
    </source>
</reference>